<evidence type="ECO:0000313" key="5">
    <source>
        <dbReference type="Proteomes" id="UP001432322"/>
    </source>
</evidence>
<dbReference type="SUPFAM" id="SSF52833">
    <property type="entry name" value="Thioredoxin-like"/>
    <property type="match status" value="1"/>
</dbReference>
<feature type="non-terminal residue" evidence="4">
    <location>
        <position position="1"/>
    </location>
</feature>
<dbReference type="InterPro" id="IPR033468">
    <property type="entry name" value="Metaxin_GST"/>
</dbReference>
<feature type="transmembrane region" description="Helical" evidence="1">
    <location>
        <begin position="6"/>
        <end position="26"/>
    </location>
</feature>
<proteinExistence type="predicted"/>
<dbReference type="AlphaFoldDB" id="A0AAV5VST3"/>
<reference evidence="4" key="1">
    <citation type="submission" date="2023-10" db="EMBL/GenBank/DDBJ databases">
        <title>Genome assembly of Pristionchus species.</title>
        <authorList>
            <person name="Yoshida K."/>
            <person name="Sommer R.J."/>
        </authorList>
    </citation>
    <scope>NUCLEOTIDE SEQUENCE</scope>
    <source>
        <strain evidence="4">RS5133</strain>
    </source>
</reference>
<organism evidence="4 5">
    <name type="scientific">Pristionchus fissidentatus</name>
    <dbReference type="NCBI Taxonomy" id="1538716"/>
    <lineage>
        <taxon>Eukaryota</taxon>
        <taxon>Metazoa</taxon>
        <taxon>Ecdysozoa</taxon>
        <taxon>Nematoda</taxon>
        <taxon>Chromadorea</taxon>
        <taxon>Rhabditida</taxon>
        <taxon>Rhabditina</taxon>
        <taxon>Diplogasteromorpha</taxon>
        <taxon>Diplogasteroidea</taxon>
        <taxon>Neodiplogasteridae</taxon>
        <taxon>Pristionchus</taxon>
    </lineage>
</organism>
<evidence type="ECO:0000256" key="1">
    <source>
        <dbReference type="SAM" id="Phobius"/>
    </source>
</evidence>
<comment type="caution">
    <text evidence="4">The sequence shown here is derived from an EMBL/GenBank/DDBJ whole genome shotgun (WGS) entry which is preliminary data.</text>
</comment>
<dbReference type="InterPro" id="IPR036249">
    <property type="entry name" value="Thioredoxin-like_sf"/>
</dbReference>
<dbReference type="Pfam" id="PF17172">
    <property type="entry name" value="GST_N_4"/>
    <property type="match status" value="1"/>
</dbReference>
<dbReference type="SUPFAM" id="SSF47616">
    <property type="entry name" value="GST C-terminal domain-like"/>
    <property type="match status" value="1"/>
</dbReference>
<feature type="domain" description="Thioredoxin-like fold" evidence="3">
    <location>
        <begin position="63"/>
        <end position="152"/>
    </location>
</feature>
<sequence length="284" mass="32068">SCCCISSLIYYVGLFVIASKVLPFLYKKIAGKKPIELQEKNYKKDVVYLYQLQGTPTSSSFSPYCIKVEAFCRLHNITVERRNTVSARGSNGLLPFIELNGEQHADSQIIVKRLTQIFKLKAYPDEQTAAVGHAIDRLLDNHTFLLMVLTRVPVMDKLVAFIAAPKVPAFILPLVAALGGHIGGITVRRRLEMPVLTLYDFLNTILFRNDLTQLQTILGKKKFMVAEEPTAVDCTAFNHFGTFYYALPASRNNLHAMLDSTEFAVLKEYVERCKERLFGNEFCD</sequence>
<protein>
    <recommendedName>
        <fullName evidence="6">Glutathione S-transferase</fullName>
    </recommendedName>
</protein>
<dbReference type="Pfam" id="PF17171">
    <property type="entry name" value="GST_C_6"/>
    <property type="match status" value="1"/>
</dbReference>
<dbReference type="Proteomes" id="UP001432322">
    <property type="component" value="Unassembled WGS sequence"/>
</dbReference>
<dbReference type="InterPro" id="IPR040079">
    <property type="entry name" value="Glutathione_S-Trfase"/>
</dbReference>
<keyword evidence="1" id="KW-1133">Transmembrane helix</keyword>
<keyword evidence="1" id="KW-0812">Transmembrane</keyword>
<name>A0AAV5VST3_9BILA</name>
<dbReference type="InterPro" id="IPR036282">
    <property type="entry name" value="Glutathione-S-Trfase_C_sf"/>
</dbReference>
<dbReference type="EMBL" id="BTSY01000004">
    <property type="protein sequence ID" value="GMT21621.1"/>
    <property type="molecule type" value="Genomic_DNA"/>
</dbReference>
<evidence type="ECO:0000313" key="4">
    <source>
        <dbReference type="EMBL" id="GMT21621.1"/>
    </source>
</evidence>
<dbReference type="SFLD" id="SFLDS00019">
    <property type="entry name" value="Glutathione_Transferase_(cytos"/>
    <property type="match status" value="1"/>
</dbReference>
<dbReference type="Gene3D" id="1.20.1050.10">
    <property type="match status" value="1"/>
</dbReference>
<evidence type="ECO:0008006" key="6">
    <source>
        <dbReference type="Google" id="ProtNLM"/>
    </source>
</evidence>
<keyword evidence="1" id="KW-0472">Membrane</keyword>
<dbReference type="PANTHER" id="PTHR12289">
    <property type="entry name" value="METAXIN RELATED"/>
    <property type="match status" value="1"/>
</dbReference>
<gene>
    <name evidence="4" type="ORF">PFISCL1PPCAC_12918</name>
</gene>
<dbReference type="PANTHER" id="PTHR12289:SF32">
    <property type="entry name" value="GST_C_6 DOMAIN-CONTAINING PROTEIN"/>
    <property type="match status" value="1"/>
</dbReference>
<evidence type="ECO:0000259" key="2">
    <source>
        <dbReference type="Pfam" id="PF17171"/>
    </source>
</evidence>
<dbReference type="InterPro" id="IPR050931">
    <property type="entry name" value="Mito_Protein_Transport_Metaxin"/>
</dbReference>
<feature type="domain" description="Metaxin glutathione S-transferase" evidence="2">
    <location>
        <begin position="208"/>
        <end position="273"/>
    </location>
</feature>
<keyword evidence="5" id="KW-1185">Reference proteome</keyword>
<dbReference type="SFLD" id="SFLDG01180">
    <property type="entry name" value="SUF1"/>
    <property type="match status" value="1"/>
</dbReference>
<feature type="non-terminal residue" evidence="4">
    <location>
        <position position="284"/>
    </location>
</feature>
<evidence type="ECO:0000259" key="3">
    <source>
        <dbReference type="Pfam" id="PF17172"/>
    </source>
</evidence>
<dbReference type="InterPro" id="IPR012336">
    <property type="entry name" value="Thioredoxin-like_fold"/>
</dbReference>
<accession>A0AAV5VST3</accession>
<dbReference type="GO" id="GO:0005737">
    <property type="term" value="C:cytoplasm"/>
    <property type="evidence" value="ECO:0007669"/>
    <property type="project" value="TreeGrafter"/>
</dbReference>